<evidence type="ECO:0000256" key="5">
    <source>
        <dbReference type="SAM" id="Phobius"/>
    </source>
</evidence>
<feature type="signal peptide" evidence="6">
    <location>
        <begin position="1"/>
        <end position="23"/>
    </location>
</feature>
<gene>
    <name evidence="8" type="ORF">HY768_09930</name>
</gene>
<keyword evidence="3 5" id="KW-1133">Transmembrane helix</keyword>
<accession>A0A933ICL2</accession>
<evidence type="ECO:0000313" key="9">
    <source>
        <dbReference type="Proteomes" id="UP000736328"/>
    </source>
</evidence>
<dbReference type="Gene3D" id="1.20.120.610">
    <property type="entry name" value="lithium bound rotor ring of v- atpase"/>
    <property type="match status" value="1"/>
</dbReference>
<comment type="subcellular location">
    <subcellularLocation>
        <location evidence="1">Membrane</location>
        <topology evidence="1">Multi-pass membrane protein</topology>
    </subcellularLocation>
</comment>
<feature type="domain" description="V-ATPase proteolipid subunit C-like" evidence="7">
    <location>
        <begin position="52"/>
        <end position="111"/>
    </location>
</feature>
<dbReference type="AlphaFoldDB" id="A0A933ICL2"/>
<keyword evidence="6" id="KW-0732">Signal</keyword>
<dbReference type="InterPro" id="IPR035921">
    <property type="entry name" value="F/V-ATP_Csub_sf"/>
</dbReference>
<evidence type="ECO:0000259" key="7">
    <source>
        <dbReference type="Pfam" id="PF00137"/>
    </source>
</evidence>
<protein>
    <recommendedName>
        <fullName evidence="7">V-ATPase proteolipid subunit C-like domain-containing protein</fullName>
    </recommendedName>
</protein>
<dbReference type="InterPro" id="IPR002379">
    <property type="entry name" value="ATPase_proteolipid_c-like_dom"/>
</dbReference>
<proteinExistence type="predicted"/>
<evidence type="ECO:0000256" key="3">
    <source>
        <dbReference type="ARBA" id="ARBA00022989"/>
    </source>
</evidence>
<evidence type="ECO:0000256" key="2">
    <source>
        <dbReference type="ARBA" id="ARBA00022692"/>
    </source>
</evidence>
<name>A0A933ICL2_UNCT6</name>
<sequence length="115" mass="11688">MRKLLVLVLLSLILLPLASIALAQEHGQAPATEAQPAAPAANNNSIVIWKALGAALAIGVSAFATAWAQSRIGSAAAGAMAEKPEIGGVMIVLEALPETIIILGFVIAIMIVGIK</sequence>
<dbReference type="CDD" id="cd18181">
    <property type="entry name" value="ATP-synt_Vo_Ao_c_TtATPase_like"/>
    <property type="match status" value="1"/>
</dbReference>
<evidence type="ECO:0000256" key="6">
    <source>
        <dbReference type="SAM" id="SignalP"/>
    </source>
</evidence>
<feature type="transmembrane region" description="Helical" evidence="5">
    <location>
        <begin position="89"/>
        <end position="114"/>
    </location>
</feature>
<comment type="caution">
    <text evidence="8">The sequence shown here is derived from an EMBL/GenBank/DDBJ whole genome shotgun (WGS) entry which is preliminary data.</text>
</comment>
<dbReference type="Proteomes" id="UP000736328">
    <property type="component" value="Unassembled WGS sequence"/>
</dbReference>
<dbReference type="GO" id="GO:0015078">
    <property type="term" value="F:proton transmembrane transporter activity"/>
    <property type="evidence" value="ECO:0007669"/>
    <property type="project" value="InterPro"/>
</dbReference>
<dbReference type="GO" id="GO:0033177">
    <property type="term" value="C:proton-transporting two-sector ATPase complex, proton-transporting domain"/>
    <property type="evidence" value="ECO:0007669"/>
    <property type="project" value="InterPro"/>
</dbReference>
<feature type="chain" id="PRO_5037802956" description="V-ATPase proteolipid subunit C-like domain-containing protein" evidence="6">
    <location>
        <begin position="24"/>
        <end position="115"/>
    </location>
</feature>
<keyword evidence="4 5" id="KW-0472">Membrane</keyword>
<keyword evidence="2 5" id="KW-0812">Transmembrane</keyword>
<evidence type="ECO:0000313" key="8">
    <source>
        <dbReference type="EMBL" id="MBI4727513.1"/>
    </source>
</evidence>
<feature type="transmembrane region" description="Helical" evidence="5">
    <location>
        <begin position="47"/>
        <end position="68"/>
    </location>
</feature>
<dbReference type="EMBL" id="JACQXR010000133">
    <property type="protein sequence ID" value="MBI4727513.1"/>
    <property type="molecule type" value="Genomic_DNA"/>
</dbReference>
<dbReference type="SUPFAM" id="SSF81333">
    <property type="entry name" value="F1F0 ATP synthase subunit C"/>
    <property type="match status" value="1"/>
</dbReference>
<dbReference type="Pfam" id="PF00137">
    <property type="entry name" value="ATP-synt_C"/>
    <property type="match status" value="1"/>
</dbReference>
<organism evidence="8 9">
    <name type="scientific">candidate division TA06 bacterium</name>
    <dbReference type="NCBI Taxonomy" id="2250710"/>
    <lineage>
        <taxon>Bacteria</taxon>
        <taxon>Bacteria division TA06</taxon>
    </lineage>
</organism>
<evidence type="ECO:0000256" key="1">
    <source>
        <dbReference type="ARBA" id="ARBA00004141"/>
    </source>
</evidence>
<evidence type="ECO:0000256" key="4">
    <source>
        <dbReference type="ARBA" id="ARBA00023136"/>
    </source>
</evidence>
<reference evidence="8" key="1">
    <citation type="submission" date="2020-07" db="EMBL/GenBank/DDBJ databases">
        <title>Huge and variable diversity of episymbiotic CPR bacteria and DPANN archaea in groundwater ecosystems.</title>
        <authorList>
            <person name="He C.Y."/>
            <person name="Keren R."/>
            <person name="Whittaker M."/>
            <person name="Farag I.F."/>
            <person name="Doudna J."/>
            <person name="Cate J.H.D."/>
            <person name="Banfield J.F."/>
        </authorList>
    </citation>
    <scope>NUCLEOTIDE SEQUENCE</scope>
    <source>
        <strain evidence="8">NC_groundwater_1520_Pr4_B-0.1um_53_5</strain>
    </source>
</reference>